<evidence type="ECO:0000256" key="1">
    <source>
        <dbReference type="SAM" id="MobiDB-lite"/>
    </source>
</evidence>
<gene>
    <name evidence="3" type="ORF">BU23DRAFT_559646</name>
</gene>
<proteinExistence type="predicted"/>
<dbReference type="PANTHER" id="PTHR35391:SF3">
    <property type="entry name" value="FINGER DOMAIN PROTEIN, PUTATIVE (AFU_ORTHOLOGUE AFUA_8G04300)-RELATED"/>
    <property type="match status" value="1"/>
</dbReference>
<feature type="compositionally biased region" description="Basic residues" evidence="1">
    <location>
        <begin position="473"/>
        <end position="489"/>
    </location>
</feature>
<dbReference type="EMBL" id="ML976737">
    <property type="protein sequence ID" value="KAF1967097.1"/>
    <property type="molecule type" value="Genomic_DNA"/>
</dbReference>
<reference evidence="3" key="1">
    <citation type="journal article" date="2020" name="Stud. Mycol.">
        <title>101 Dothideomycetes genomes: a test case for predicting lifestyles and emergence of pathogens.</title>
        <authorList>
            <person name="Haridas S."/>
            <person name="Albert R."/>
            <person name="Binder M."/>
            <person name="Bloem J."/>
            <person name="Labutti K."/>
            <person name="Salamov A."/>
            <person name="Andreopoulos B."/>
            <person name="Baker S."/>
            <person name="Barry K."/>
            <person name="Bills G."/>
            <person name="Bluhm B."/>
            <person name="Cannon C."/>
            <person name="Castanera R."/>
            <person name="Culley D."/>
            <person name="Daum C."/>
            <person name="Ezra D."/>
            <person name="Gonzalez J."/>
            <person name="Henrissat B."/>
            <person name="Kuo A."/>
            <person name="Liang C."/>
            <person name="Lipzen A."/>
            <person name="Lutzoni F."/>
            <person name="Magnuson J."/>
            <person name="Mondo S."/>
            <person name="Nolan M."/>
            <person name="Ohm R."/>
            <person name="Pangilinan J."/>
            <person name="Park H.-J."/>
            <person name="Ramirez L."/>
            <person name="Alfaro M."/>
            <person name="Sun H."/>
            <person name="Tritt A."/>
            <person name="Yoshinaga Y."/>
            <person name="Zwiers L.-H."/>
            <person name="Turgeon B."/>
            <person name="Goodwin S."/>
            <person name="Spatafora J."/>
            <person name="Crous P."/>
            <person name="Grigoriev I."/>
        </authorList>
    </citation>
    <scope>NUCLEOTIDE SEQUENCE</scope>
    <source>
        <strain evidence="3">CBS 107.79</strain>
    </source>
</reference>
<accession>A0A6A5V1B0</accession>
<dbReference type="AlphaFoldDB" id="A0A6A5V1B0"/>
<feature type="domain" description="C2H2-type" evidence="2">
    <location>
        <begin position="223"/>
        <end position="245"/>
    </location>
</feature>
<organism evidence="3 4">
    <name type="scientific">Bimuria novae-zelandiae CBS 107.79</name>
    <dbReference type="NCBI Taxonomy" id="1447943"/>
    <lineage>
        <taxon>Eukaryota</taxon>
        <taxon>Fungi</taxon>
        <taxon>Dikarya</taxon>
        <taxon>Ascomycota</taxon>
        <taxon>Pezizomycotina</taxon>
        <taxon>Dothideomycetes</taxon>
        <taxon>Pleosporomycetidae</taxon>
        <taxon>Pleosporales</taxon>
        <taxon>Massarineae</taxon>
        <taxon>Didymosphaeriaceae</taxon>
        <taxon>Bimuria</taxon>
    </lineage>
</organism>
<dbReference type="InterPro" id="IPR013087">
    <property type="entry name" value="Znf_C2H2_type"/>
</dbReference>
<name>A0A6A5V1B0_9PLEO</name>
<protein>
    <recommendedName>
        <fullName evidence="2">C2H2-type domain-containing protein</fullName>
    </recommendedName>
</protein>
<feature type="region of interest" description="Disordered" evidence="1">
    <location>
        <begin position="470"/>
        <end position="489"/>
    </location>
</feature>
<keyword evidence="4" id="KW-1185">Reference proteome</keyword>
<evidence type="ECO:0000313" key="4">
    <source>
        <dbReference type="Proteomes" id="UP000800036"/>
    </source>
</evidence>
<feature type="domain" description="C2H2-type" evidence="2">
    <location>
        <begin position="179"/>
        <end position="202"/>
    </location>
</feature>
<feature type="region of interest" description="Disordered" evidence="1">
    <location>
        <begin position="417"/>
        <end position="452"/>
    </location>
</feature>
<evidence type="ECO:0000259" key="2">
    <source>
        <dbReference type="PROSITE" id="PS00028"/>
    </source>
</evidence>
<dbReference type="PANTHER" id="PTHR35391">
    <property type="entry name" value="C2H2-TYPE DOMAIN-CONTAINING PROTEIN-RELATED"/>
    <property type="match status" value="1"/>
</dbReference>
<evidence type="ECO:0000313" key="3">
    <source>
        <dbReference type="EMBL" id="KAF1967097.1"/>
    </source>
</evidence>
<feature type="region of interest" description="Disordered" evidence="1">
    <location>
        <begin position="108"/>
        <end position="129"/>
    </location>
</feature>
<dbReference type="Proteomes" id="UP000800036">
    <property type="component" value="Unassembled WGS sequence"/>
</dbReference>
<sequence length="489" mass="54761">MDPGRKYDEESLQHIYALLQRHDKDDILRMVLDVAKSRPTSILTSASRFSHISSESRYSGFSTDYATSVPSSASSRSRPRHEPLLYRSGLTATKPASSCLSSPTSDAFSSGDTLSLPSPPTTDFDSKSVASSTAKRGATTSNGGPWFCTFCTDYTTFAAKADWKKHETNHHETGEDWPCPIRNCFEVLDRKLDFKAHFKRHHPDVPCPIDVHIRLLPKSVYACGFDGCKDTFPDWTKRCDHVALHMKPKGTEKRKTHAGWSYSKMIHNLLRQDATQTAWKSLFANLENPKEARNKITWVPENTRVLKQKLECGDMRPEVDVILHTALELRADRPFNDVVDLDPEFKTPSQDSVPHFDTLSEEQLALILRGRCAAPNLSASTSYTMISTPNFVEPHPGDLVAFDIPSPTISGRRVSYMDVDTDDFPPSGDGPDPQIPPGLELDPSQMQSAGSPKPFQIYYAHLPAMEDLPQTRRSSRGHIFSRHFKGRKG</sequence>
<dbReference type="OrthoDB" id="3779526at2759"/>
<dbReference type="SMART" id="SM00355">
    <property type="entry name" value="ZnF_C2H2"/>
    <property type="match status" value="3"/>
</dbReference>
<dbReference type="PROSITE" id="PS00028">
    <property type="entry name" value="ZINC_FINGER_C2H2_1"/>
    <property type="match status" value="2"/>
</dbReference>